<comment type="caution">
    <text evidence="2">The sequence shown here is derived from an EMBL/GenBank/DDBJ whole genome shotgun (WGS) entry which is preliminary data.</text>
</comment>
<dbReference type="GeneID" id="41984824"/>
<proteinExistence type="predicted"/>
<dbReference type="InterPro" id="IPR002018">
    <property type="entry name" value="CarbesteraseB"/>
</dbReference>
<evidence type="ECO:0000313" key="2">
    <source>
        <dbReference type="EMBL" id="TVY25670.1"/>
    </source>
</evidence>
<dbReference type="InterPro" id="IPR029058">
    <property type="entry name" value="AB_hydrolase_fold"/>
</dbReference>
<evidence type="ECO:0000259" key="1">
    <source>
        <dbReference type="Pfam" id="PF00135"/>
    </source>
</evidence>
<dbReference type="AlphaFoldDB" id="A0A8H8R0T1"/>
<keyword evidence="3" id="KW-1185">Reference proteome</keyword>
<dbReference type="RefSeq" id="XP_031004458.1">
    <property type="nucleotide sequence ID" value="XM_031149583.1"/>
</dbReference>
<dbReference type="Pfam" id="PF00135">
    <property type="entry name" value="COesterase"/>
    <property type="match status" value="1"/>
</dbReference>
<dbReference type="PANTHER" id="PTHR11559">
    <property type="entry name" value="CARBOXYLESTERASE"/>
    <property type="match status" value="1"/>
</dbReference>
<gene>
    <name evidence="2" type="primary">pnbA_1</name>
    <name evidence="2" type="ORF">LHYA1_G004626</name>
</gene>
<dbReference type="EMBL" id="QGMH01000089">
    <property type="protein sequence ID" value="TVY25670.1"/>
    <property type="molecule type" value="Genomic_DNA"/>
</dbReference>
<protein>
    <submittedName>
        <fullName evidence="2">Para-nitrobenzyl esterase</fullName>
    </submittedName>
</protein>
<name>A0A8H8R0T1_9HELO</name>
<dbReference type="SUPFAM" id="SSF53474">
    <property type="entry name" value="alpha/beta-Hydrolases"/>
    <property type="match status" value="1"/>
</dbReference>
<evidence type="ECO:0000313" key="3">
    <source>
        <dbReference type="Proteomes" id="UP000431533"/>
    </source>
</evidence>
<accession>A0A8H8R0T1</accession>
<dbReference type="Gene3D" id="3.40.50.1820">
    <property type="entry name" value="alpha/beta hydrolase"/>
    <property type="match status" value="1"/>
</dbReference>
<organism evidence="2 3">
    <name type="scientific">Lachnellula hyalina</name>
    <dbReference type="NCBI Taxonomy" id="1316788"/>
    <lineage>
        <taxon>Eukaryota</taxon>
        <taxon>Fungi</taxon>
        <taxon>Dikarya</taxon>
        <taxon>Ascomycota</taxon>
        <taxon>Pezizomycotina</taxon>
        <taxon>Leotiomycetes</taxon>
        <taxon>Helotiales</taxon>
        <taxon>Lachnaceae</taxon>
        <taxon>Lachnellula</taxon>
    </lineage>
</organism>
<sequence>MALTSHPVSNSSQGGDGVKQWLGIKYAALQHKFAEAQLCEYTDIKTFDDSNHGLSAISPPNACEHEFGLIQKSLPVTKFSQSDTECLNLNITAPADALHAPSALPVFVFIHGGGFSIGSNAWPQYDQARIVTLSKELGIPVIGVGINYRLGPFGFLTSKELQDHGYSANNGLKDQQVALLWIKKHIALFGGDPNRITCMGESAGAVSTMHQIKLGAGTPSFSQFISLSGSPLMMRPLPSFVANDIYQTVTAILGLQDLSAADRVAALSSMPATELLMKLPPGLPFLPVLDERTIKKDTGFAELALDTKTELPENINMLIGSCDMDASIFGIMLASKQTGCLKRFVEILNEFALPHTSEILRAYHITPEMNDSEAWPLILHFANDIGFHAPASAYASAWKSTAYQYRFREPNPWEGPWKGYATHVLDVAYLFLNYTEDMSKSQAELAVEFATDIIRFINGKAPFQKVEQGSKFVKEYISEDGKTLSRDKEGNDTVWPALFSQAGYDAMSGVWAKFLSS</sequence>
<dbReference type="Proteomes" id="UP000431533">
    <property type="component" value="Unassembled WGS sequence"/>
</dbReference>
<dbReference type="InterPro" id="IPR050309">
    <property type="entry name" value="Type-B_Carboxylest/Lipase"/>
</dbReference>
<reference evidence="2 3" key="1">
    <citation type="submission" date="2018-05" db="EMBL/GenBank/DDBJ databases">
        <title>Genome sequencing and assembly of the regulated plant pathogen Lachnellula willkommii and related sister species for the development of diagnostic species identification markers.</title>
        <authorList>
            <person name="Giroux E."/>
            <person name="Bilodeau G."/>
        </authorList>
    </citation>
    <scope>NUCLEOTIDE SEQUENCE [LARGE SCALE GENOMIC DNA]</scope>
    <source>
        <strain evidence="2 3">CBS 185.66</strain>
    </source>
</reference>
<feature type="domain" description="Carboxylesterase type B" evidence="1">
    <location>
        <begin position="11"/>
        <end position="489"/>
    </location>
</feature>
<dbReference type="OrthoDB" id="3200163at2759"/>